<sequence length="83" mass="9360">MQYAERVWNFTEGSEEERVSKAIHATRQFFESLGMKTHLSDYQLDGSSIPAMIKKSEQQGLVASGEHQDITLDVSKQIDEASI</sequence>
<proteinExistence type="predicted"/>
<protein>
    <submittedName>
        <fullName evidence="1">Uncharacterized protein</fullName>
    </submittedName>
</protein>
<dbReference type="Proteomes" id="UP000696184">
    <property type="component" value="Unassembled WGS sequence"/>
</dbReference>
<dbReference type="SUPFAM" id="SSF56796">
    <property type="entry name" value="Dehydroquinate synthase-like"/>
    <property type="match status" value="1"/>
</dbReference>
<accession>A0ABS0U8F5</accession>
<evidence type="ECO:0000313" key="2">
    <source>
        <dbReference type="Proteomes" id="UP000696184"/>
    </source>
</evidence>
<dbReference type="EMBL" id="JACOII010000037">
    <property type="protein sequence ID" value="MBI6549036.1"/>
    <property type="molecule type" value="Genomic_DNA"/>
</dbReference>
<gene>
    <name evidence="1" type="ORF">H8A87_09965</name>
</gene>
<comment type="caution">
    <text evidence="1">The sequence shown here is derived from an EMBL/GenBank/DDBJ whole genome shotgun (WGS) entry which is preliminary data.</text>
</comment>
<organism evidence="1 2">
    <name type="scientific">Xenorhabdus lircayensis</name>
    <dbReference type="NCBI Taxonomy" id="2763499"/>
    <lineage>
        <taxon>Bacteria</taxon>
        <taxon>Pseudomonadati</taxon>
        <taxon>Pseudomonadota</taxon>
        <taxon>Gammaproteobacteria</taxon>
        <taxon>Enterobacterales</taxon>
        <taxon>Morganellaceae</taxon>
        <taxon>Xenorhabdus</taxon>
    </lineage>
</organism>
<evidence type="ECO:0000313" key="1">
    <source>
        <dbReference type="EMBL" id="MBI6549036.1"/>
    </source>
</evidence>
<dbReference type="Gene3D" id="1.20.1090.10">
    <property type="entry name" value="Dehydroquinate synthase-like - alpha domain"/>
    <property type="match status" value="1"/>
</dbReference>
<keyword evidence="2" id="KW-1185">Reference proteome</keyword>
<name>A0ABS0U8F5_9GAMM</name>
<reference evidence="1 2" key="1">
    <citation type="submission" date="2020-08" db="EMBL/GenBank/DDBJ databases">
        <title>Description of Xenorhabdus lircayensis sp. nov., the symbiotic bacterium associated with the entomopathogenic nematode Steirnernema unicornum.</title>
        <authorList>
            <person name="Castaneda-Alvarez C."/>
            <person name="Prodan S."/>
            <person name="Zamorano A."/>
            <person name="San-Blas E."/>
            <person name="Aballay E."/>
        </authorList>
    </citation>
    <scope>NUCLEOTIDE SEQUENCE [LARGE SCALE GENOMIC DNA]</scope>
    <source>
        <strain evidence="1 2">VLS</strain>
    </source>
</reference>